<dbReference type="RefSeq" id="WP_066268499.1">
    <property type="nucleotide sequence ID" value="NZ_JARMAB010000003.1"/>
</dbReference>
<reference evidence="3 4" key="1">
    <citation type="submission" date="2023-03" db="EMBL/GenBank/DDBJ databases">
        <title>Bacillus Genome Sequencing.</title>
        <authorList>
            <person name="Dunlap C."/>
        </authorList>
    </citation>
    <scope>NUCLEOTIDE SEQUENCE [LARGE SCALE GENOMIC DNA]</scope>
    <source>
        <strain evidence="3 4">B-23453</strain>
    </source>
</reference>
<accession>A0ABU6MAZ4</accession>
<evidence type="ECO:0000313" key="4">
    <source>
        <dbReference type="Proteomes" id="UP001341444"/>
    </source>
</evidence>
<dbReference type="SMART" id="SM00257">
    <property type="entry name" value="LysM"/>
    <property type="match status" value="1"/>
</dbReference>
<dbReference type="SUPFAM" id="SSF54106">
    <property type="entry name" value="LysM domain"/>
    <property type="match status" value="1"/>
</dbReference>
<dbReference type="InterPro" id="IPR018392">
    <property type="entry name" value="LysM"/>
</dbReference>
<feature type="domain" description="LysM" evidence="2">
    <location>
        <begin position="199"/>
        <end position="242"/>
    </location>
</feature>
<evidence type="ECO:0000313" key="3">
    <source>
        <dbReference type="EMBL" id="MED1201829.1"/>
    </source>
</evidence>
<dbReference type="Proteomes" id="UP001341444">
    <property type="component" value="Unassembled WGS sequence"/>
</dbReference>
<dbReference type="Pfam" id="PF01476">
    <property type="entry name" value="LysM"/>
    <property type="match status" value="1"/>
</dbReference>
<evidence type="ECO:0000256" key="1">
    <source>
        <dbReference type="SAM" id="SignalP"/>
    </source>
</evidence>
<proteinExistence type="predicted"/>
<organism evidence="3 4">
    <name type="scientific">Heyndrickxia acidicola</name>
    <dbReference type="NCBI Taxonomy" id="209389"/>
    <lineage>
        <taxon>Bacteria</taxon>
        <taxon>Bacillati</taxon>
        <taxon>Bacillota</taxon>
        <taxon>Bacilli</taxon>
        <taxon>Bacillales</taxon>
        <taxon>Bacillaceae</taxon>
        <taxon>Heyndrickxia</taxon>
    </lineage>
</organism>
<gene>
    <name evidence="3" type="ORF">P4T90_01860</name>
</gene>
<dbReference type="InterPro" id="IPR036779">
    <property type="entry name" value="LysM_dom_sf"/>
</dbReference>
<dbReference type="PROSITE" id="PS51782">
    <property type="entry name" value="LYSM"/>
    <property type="match status" value="1"/>
</dbReference>
<sequence>MFTSKKFMTTIAASAALTAGFAFAVPAVNIPVQAASVSSTQSQVMQYNQADFYNYMAYNALLLKRVEDAANKMAAAAENPSKAKGYLAEMKAIQQKIKSYPVKNKEILPLKNEEVSLVNTVIDLENLELQMFSVKNPSESQMKKFDDQMSSLVTKGDKQSQQLANSTTAFMKKYKVKKNASINYVAYDGDSSLISTKTFSYIVKKGDDLNHIAQTYGVKAADIKALNKLKSNQLKTGQTLTIAIK</sequence>
<comment type="caution">
    <text evidence="3">The sequence shown here is derived from an EMBL/GenBank/DDBJ whole genome shotgun (WGS) entry which is preliminary data.</text>
</comment>
<dbReference type="EMBL" id="JARMAB010000003">
    <property type="protein sequence ID" value="MED1201829.1"/>
    <property type="molecule type" value="Genomic_DNA"/>
</dbReference>
<keyword evidence="1" id="KW-0732">Signal</keyword>
<name>A0ABU6MAZ4_9BACI</name>
<feature type="chain" id="PRO_5046630381" evidence="1">
    <location>
        <begin position="25"/>
        <end position="245"/>
    </location>
</feature>
<feature type="signal peptide" evidence="1">
    <location>
        <begin position="1"/>
        <end position="24"/>
    </location>
</feature>
<keyword evidence="4" id="KW-1185">Reference proteome</keyword>
<protein>
    <submittedName>
        <fullName evidence="3">LysM peptidoglycan-binding domain-containing protein</fullName>
    </submittedName>
</protein>
<dbReference type="Gene3D" id="3.10.350.10">
    <property type="entry name" value="LysM domain"/>
    <property type="match status" value="1"/>
</dbReference>
<dbReference type="CDD" id="cd00118">
    <property type="entry name" value="LysM"/>
    <property type="match status" value="1"/>
</dbReference>
<evidence type="ECO:0000259" key="2">
    <source>
        <dbReference type="PROSITE" id="PS51782"/>
    </source>
</evidence>